<dbReference type="EMBL" id="WIXE01016866">
    <property type="protein sequence ID" value="KAK5972213.1"/>
    <property type="molecule type" value="Genomic_DNA"/>
</dbReference>
<dbReference type="AlphaFoldDB" id="A0AAN8IJ03"/>
<protein>
    <submittedName>
        <fullName evidence="2">Uncharacterized protein</fullName>
    </submittedName>
</protein>
<feature type="compositionally biased region" description="Polar residues" evidence="1">
    <location>
        <begin position="78"/>
        <end position="95"/>
    </location>
</feature>
<reference evidence="2 3" key="1">
    <citation type="submission" date="2019-10" db="EMBL/GenBank/DDBJ databases">
        <title>Assembly and Annotation for the nematode Trichostrongylus colubriformis.</title>
        <authorList>
            <person name="Martin J."/>
        </authorList>
    </citation>
    <scope>NUCLEOTIDE SEQUENCE [LARGE SCALE GENOMIC DNA]</scope>
    <source>
        <strain evidence="2">G859</strain>
        <tissue evidence="2">Whole worm</tissue>
    </source>
</reference>
<gene>
    <name evidence="2" type="ORF">GCK32_016636</name>
</gene>
<accession>A0AAN8IJ03</accession>
<evidence type="ECO:0000313" key="3">
    <source>
        <dbReference type="Proteomes" id="UP001331761"/>
    </source>
</evidence>
<name>A0AAN8IJ03_TRICO</name>
<sequence length="113" mass="12728">MEKKLQQKKEKEKLERKKKRPRQMRAAKLDPREFKARGPLVLQAALRGEVENLDPMSKTQPTPTTTPAPKALMRSIDRTQTPSLESDDTTTTRFTGSREKTASSGSAEKTKTS</sequence>
<feature type="compositionally biased region" description="Low complexity" evidence="1">
    <location>
        <begin position="59"/>
        <end position="69"/>
    </location>
</feature>
<feature type="compositionally biased region" description="Basic residues" evidence="1">
    <location>
        <begin position="16"/>
        <end position="25"/>
    </location>
</feature>
<feature type="region of interest" description="Disordered" evidence="1">
    <location>
        <begin position="1"/>
        <end position="113"/>
    </location>
</feature>
<comment type="caution">
    <text evidence="2">The sequence shown here is derived from an EMBL/GenBank/DDBJ whole genome shotgun (WGS) entry which is preliminary data.</text>
</comment>
<keyword evidence="3" id="KW-1185">Reference proteome</keyword>
<feature type="compositionally biased region" description="Basic and acidic residues" evidence="1">
    <location>
        <begin position="1"/>
        <end position="15"/>
    </location>
</feature>
<proteinExistence type="predicted"/>
<feature type="compositionally biased region" description="Basic and acidic residues" evidence="1">
    <location>
        <begin position="27"/>
        <end position="36"/>
    </location>
</feature>
<evidence type="ECO:0000256" key="1">
    <source>
        <dbReference type="SAM" id="MobiDB-lite"/>
    </source>
</evidence>
<organism evidence="2 3">
    <name type="scientific">Trichostrongylus colubriformis</name>
    <name type="common">Black scour worm</name>
    <dbReference type="NCBI Taxonomy" id="6319"/>
    <lineage>
        <taxon>Eukaryota</taxon>
        <taxon>Metazoa</taxon>
        <taxon>Ecdysozoa</taxon>
        <taxon>Nematoda</taxon>
        <taxon>Chromadorea</taxon>
        <taxon>Rhabditida</taxon>
        <taxon>Rhabditina</taxon>
        <taxon>Rhabditomorpha</taxon>
        <taxon>Strongyloidea</taxon>
        <taxon>Trichostrongylidae</taxon>
        <taxon>Trichostrongylus</taxon>
    </lineage>
</organism>
<evidence type="ECO:0000313" key="2">
    <source>
        <dbReference type="EMBL" id="KAK5972213.1"/>
    </source>
</evidence>
<dbReference type="Proteomes" id="UP001331761">
    <property type="component" value="Unassembled WGS sequence"/>
</dbReference>